<dbReference type="Proteomes" id="UP000265000">
    <property type="component" value="Unplaced"/>
</dbReference>
<dbReference type="Ensembl" id="ENSFHET00000025544.1">
    <property type="protein sequence ID" value="ENSFHEP00000032283.1"/>
    <property type="gene ID" value="ENSFHEG00000018695.1"/>
</dbReference>
<dbReference type="SUPFAM" id="SSF56436">
    <property type="entry name" value="C-type lectin-like"/>
    <property type="match status" value="1"/>
</dbReference>
<dbReference type="PANTHER" id="PTHR45784:SF3">
    <property type="entry name" value="C-TYPE LECTIN DOMAIN FAMILY 4 MEMBER K-LIKE-RELATED"/>
    <property type="match status" value="1"/>
</dbReference>
<dbReference type="InterPro" id="IPR001304">
    <property type="entry name" value="C-type_lectin-like"/>
</dbReference>
<sequence>LRADFLFRTSPLPGGVAAPTGGGGSHLGDIRQSRRGSLCLQRHGPLCPLVLPVRQFLSSGMRCAGPRLAQNSPVCLPPVGPDSSDPPAGPPGRAHYCREMYADLATVDSSEESDRLFLALQQSGQFAWIGLYDNTTGWKWTMGDDDFVSNNDFPPWERNQPDNANGKQSCMVMNWVGDWEHLCLILSFDCKDKSGLKPFILLLMIYMIWLNKSGNVETF</sequence>
<dbReference type="Gene3D" id="3.10.100.10">
    <property type="entry name" value="Mannose-Binding Protein A, subunit A"/>
    <property type="match status" value="1"/>
</dbReference>
<accession>A0A3Q2QW40</accession>
<dbReference type="PROSITE" id="PS50041">
    <property type="entry name" value="C_TYPE_LECTIN_2"/>
    <property type="match status" value="1"/>
</dbReference>
<dbReference type="Pfam" id="PF00059">
    <property type="entry name" value="Lectin_C"/>
    <property type="match status" value="1"/>
</dbReference>
<dbReference type="GeneTree" id="ENSGT00940000175119"/>
<proteinExistence type="predicted"/>
<evidence type="ECO:0000313" key="3">
    <source>
        <dbReference type="Proteomes" id="UP000265000"/>
    </source>
</evidence>
<dbReference type="STRING" id="8078.ENSFHEP00000032283"/>
<dbReference type="SMART" id="SM00034">
    <property type="entry name" value="CLECT"/>
    <property type="match status" value="1"/>
</dbReference>
<protein>
    <recommendedName>
        <fullName evidence="1">C-type lectin domain-containing protein</fullName>
    </recommendedName>
</protein>
<dbReference type="PANTHER" id="PTHR45784">
    <property type="entry name" value="C-TYPE LECTIN DOMAIN FAMILY 20 MEMBER A-RELATED"/>
    <property type="match status" value="1"/>
</dbReference>
<reference evidence="2" key="1">
    <citation type="submission" date="2025-08" db="UniProtKB">
        <authorList>
            <consortium name="Ensembl"/>
        </authorList>
    </citation>
    <scope>IDENTIFICATION</scope>
</reference>
<reference evidence="2" key="2">
    <citation type="submission" date="2025-09" db="UniProtKB">
        <authorList>
            <consortium name="Ensembl"/>
        </authorList>
    </citation>
    <scope>IDENTIFICATION</scope>
</reference>
<organism evidence="2 3">
    <name type="scientific">Fundulus heteroclitus</name>
    <name type="common">Killifish</name>
    <name type="synonym">Mummichog</name>
    <dbReference type="NCBI Taxonomy" id="8078"/>
    <lineage>
        <taxon>Eukaryota</taxon>
        <taxon>Metazoa</taxon>
        <taxon>Chordata</taxon>
        <taxon>Craniata</taxon>
        <taxon>Vertebrata</taxon>
        <taxon>Euteleostomi</taxon>
        <taxon>Actinopterygii</taxon>
        <taxon>Neopterygii</taxon>
        <taxon>Teleostei</taxon>
        <taxon>Neoteleostei</taxon>
        <taxon>Acanthomorphata</taxon>
        <taxon>Ovalentaria</taxon>
        <taxon>Atherinomorphae</taxon>
        <taxon>Cyprinodontiformes</taxon>
        <taxon>Fundulidae</taxon>
        <taxon>Fundulus</taxon>
    </lineage>
</organism>
<dbReference type="InterPro" id="IPR016186">
    <property type="entry name" value="C-type_lectin-like/link_sf"/>
</dbReference>
<dbReference type="InterPro" id="IPR016187">
    <property type="entry name" value="CTDL_fold"/>
</dbReference>
<evidence type="ECO:0000313" key="2">
    <source>
        <dbReference type="Ensembl" id="ENSFHEP00000032283.1"/>
    </source>
</evidence>
<evidence type="ECO:0000259" key="1">
    <source>
        <dbReference type="PROSITE" id="PS50041"/>
    </source>
</evidence>
<feature type="domain" description="C-type lectin" evidence="1">
    <location>
        <begin position="96"/>
        <end position="180"/>
    </location>
</feature>
<dbReference type="AlphaFoldDB" id="A0A3Q2QW40"/>
<keyword evidence="3" id="KW-1185">Reference proteome</keyword>
<name>A0A3Q2QW40_FUNHE</name>